<accession>A0A0A2VR59</accession>
<organism evidence="1 2">
    <name type="scientific">Beauveria bassiana D1-5</name>
    <dbReference type="NCBI Taxonomy" id="1245745"/>
    <lineage>
        <taxon>Eukaryota</taxon>
        <taxon>Fungi</taxon>
        <taxon>Dikarya</taxon>
        <taxon>Ascomycota</taxon>
        <taxon>Pezizomycotina</taxon>
        <taxon>Sordariomycetes</taxon>
        <taxon>Hypocreomycetidae</taxon>
        <taxon>Hypocreales</taxon>
        <taxon>Cordycipitaceae</taxon>
        <taxon>Beauveria</taxon>
    </lineage>
</organism>
<protein>
    <submittedName>
        <fullName evidence="1">Uncharacterized protein</fullName>
    </submittedName>
</protein>
<dbReference type="EMBL" id="ANFO01000563">
    <property type="protein sequence ID" value="KGQ08630.1"/>
    <property type="molecule type" value="Genomic_DNA"/>
</dbReference>
<sequence>MTTAAQSKTHIVLQLAAYSGRSVVLQDSTHQVRPLCVASVALCRSLSPRPSTPSNAPVSQQKETCAQPNSQISCILLFPLFFSSTIPYSLKILPFLNHSVLLDSPRCPPRTPELPSGAPTTVRPRPVTPYLSRHHAPRLSRLHAIFSTHRHIAQPHSHCHSDYNLFLKGTALFSAALKNHGLSAARTAARPEGDPPVCRCRVEPTAARSSPPGERARPVTDIMGALFPSDRHHHCLLPERI</sequence>
<gene>
    <name evidence="1" type="ORF">BBAD15_g6028</name>
</gene>
<proteinExistence type="predicted"/>
<evidence type="ECO:0000313" key="2">
    <source>
        <dbReference type="Proteomes" id="UP000030106"/>
    </source>
</evidence>
<evidence type="ECO:0000313" key="1">
    <source>
        <dbReference type="EMBL" id="KGQ08630.1"/>
    </source>
</evidence>
<dbReference type="HOGENOM" id="CLU_1151627_0_0_1"/>
<comment type="caution">
    <text evidence="1">The sequence shown here is derived from an EMBL/GenBank/DDBJ whole genome shotgun (WGS) entry which is preliminary data.</text>
</comment>
<dbReference type="AlphaFoldDB" id="A0A0A2VR59"/>
<dbReference type="Proteomes" id="UP000030106">
    <property type="component" value="Unassembled WGS sequence"/>
</dbReference>
<reference evidence="1 2" key="1">
    <citation type="submission" date="2012-10" db="EMBL/GenBank/DDBJ databases">
        <title>Genome sequencing and analysis of entomopathogenic fungi Beauveria bassiana D1-5.</title>
        <authorList>
            <person name="Li Q."/>
            <person name="Wang L."/>
            <person name="Zhang Z."/>
            <person name="Wang Q."/>
            <person name="Ren J."/>
            <person name="Wang M."/>
            <person name="Xu W."/>
            <person name="Wang J."/>
            <person name="Lu Y."/>
            <person name="Du Q."/>
            <person name="Sun Z."/>
        </authorList>
    </citation>
    <scope>NUCLEOTIDE SEQUENCE [LARGE SCALE GENOMIC DNA]</scope>
    <source>
        <strain evidence="1 2">D1-5</strain>
    </source>
</reference>
<name>A0A0A2VR59_BEABA</name>